<comment type="caution">
    <text evidence="1">The sequence shown here is derived from an EMBL/GenBank/DDBJ whole genome shotgun (WGS) entry which is preliminary data.</text>
</comment>
<reference evidence="1" key="2">
    <citation type="submission" date="2023-05" db="EMBL/GenBank/DDBJ databases">
        <authorList>
            <consortium name="Lawrence Berkeley National Laboratory"/>
            <person name="Steindorff A."/>
            <person name="Hensen N."/>
            <person name="Bonometti L."/>
            <person name="Westerberg I."/>
            <person name="Brannstrom I.O."/>
            <person name="Guillou S."/>
            <person name="Cros-Aarteil S."/>
            <person name="Calhoun S."/>
            <person name="Haridas S."/>
            <person name="Kuo A."/>
            <person name="Mondo S."/>
            <person name="Pangilinan J."/>
            <person name="Riley R."/>
            <person name="Labutti K."/>
            <person name="Andreopoulos B."/>
            <person name="Lipzen A."/>
            <person name="Chen C."/>
            <person name="Yanf M."/>
            <person name="Daum C."/>
            <person name="Ng V."/>
            <person name="Clum A."/>
            <person name="Ohm R."/>
            <person name="Martin F."/>
            <person name="Silar P."/>
            <person name="Natvig D."/>
            <person name="Lalanne C."/>
            <person name="Gautier V."/>
            <person name="Ament-Velasquez S.L."/>
            <person name="Kruys A."/>
            <person name="Hutchinson M.I."/>
            <person name="Powell A.J."/>
            <person name="Barry K."/>
            <person name="Miller A.N."/>
            <person name="Grigoriev I.V."/>
            <person name="Debuchy R."/>
            <person name="Gladieux P."/>
            <person name="Thoren M.H."/>
            <person name="Johannesson H."/>
        </authorList>
    </citation>
    <scope>NUCLEOTIDE SEQUENCE</scope>
    <source>
        <strain evidence="1">CBS 103.79</strain>
    </source>
</reference>
<dbReference type="SUPFAM" id="SSF56112">
    <property type="entry name" value="Protein kinase-like (PK-like)"/>
    <property type="match status" value="1"/>
</dbReference>
<dbReference type="Proteomes" id="UP001303889">
    <property type="component" value="Unassembled WGS sequence"/>
</dbReference>
<evidence type="ECO:0000313" key="1">
    <source>
        <dbReference type="EMBL" id="KAK3898213.1"/>
    </source>
</evidence>
<keyword evidence="2" id="KW-1185">Reference proteome</keyword>
<name>A0AAN6MDU4_9PEZI</name>
<dbReference type="AlphaFoldDB" id="A0AAN6MDU4"/>
<accession>A0AAN6MDU4</accession>
<evidence type="ECO:0008006" key="3">
    <source>
        <dbReference type="Google" id="ProtNLM"/>
    </source>
</evidence>
<evidence type="ECO:0000313" key="2">
    <source>
        <dbReference type="Proteomes" id="UP001303889"/>
    </source>
</evidence>
<proteinExistence type="predicted"/>
<reference evidence="1" key="1">
    <citation type="journal article" date="2023" name="Mol. Phylogenet. Evol.">
        <title>Genome-scale phylogeny and comparative genomics of the fungal order Sordariales.</title>
        <authorList>
            <person name="Hensen N."/>
            <person name="Bonometti L."/>
            <person name="Westerberg I."/>
            <person name="Brannstrom I.O."/>
            <person name="Guillou S."/>
            <person name="Cros-Aarteil S."/>
            <person name="Calhoun S."/>
            <person name="Haridas S."/>
            <person name="Kuo A."/>
            <person name="Mondo S."/>
            <person name="Pangilinan J."/>
            <person name="Riley R."/>
            <person name="LaButti K."/>
            <person name="Andreopoulos B."/>
            <person name="Lipzen A."/>
            <person name="Chen C."/>
            <person name="Yan M."/>
            <person name="Daum C."/>
            <person name="Ng V."/>
            <person name="Clum A."/>
            <person name="Steindorff A."/>
            <person name="Ohm R.A."/>
            <person name="Martin F."/>
            <person name="Silar P."/>
            <person name="Natvig D.O."/>
            <person name="Lalanne C."/>
            <person name="Gautier V."/>
            <person name="Ament-Velasquez S.L."/>
            <person name="Kruys A."/>
            <person name="Hutchinson M.I."/>
            <person name="Powell A.J."/>
            <person name="Barry K."/>
            <person name="Miller A.N."/>
            <person name="Grigoriev I.V."/>
            <person name="Debuchy R."/>
            <person name="Gladieux P."/>
            <person name="Hiltunen Thoren M."/>
            <person name="Johannesson H."/>
        </authorList>
    </citation>
    <scope>NUCLEOTIDE SEQUENCE</scope>
    <source>
        <strain evidence="1">CBS 103.79</strain>
    </source>
</reference>
<gene>
    <name evidence="1" type="ORF">C8A05DRAFT_19154</name>
</gene>
<dbReference type="EMBL" id="MU855978">
    <property type="protein sequence ID" value="KAK3898213.1"/>
    <property type="molecule type" value="Genomic_DNA"/>
</dbReference>
<protein>
    <recommendedName>
        <fullName evidence="3">Protein kinase domain-containing protein</fullName>
    </recommendedName>
</protein>
<sequence>MNSYTPSSQVAPPSGRILATVLQDYHGYGGKDDCITVIRCNGSLFYVDLSPFFVCNSPLLLARYLDFVSVVRDDYSWNDDINDPDDPTHKHPEDILRDFHAWLIAALQPLLLRLVPNLPPSFDPAKLATGSAHPLLSEYLFPDQHYCHLEADAESPIPIHLPDEEDTWTVTPLNPIPLALAHVLRAQHVPFLDASTIEVSFRDPSHALDHQPTRVLAPLNPSGPKTPCFLKTFGTGGWTLLENELLAHLRILKSPLPPTAHVIRLLGVVTAERGEVAGILLTYVHTRRENWGVLEEYFVQAAPRELRKRWAAQVSEAVEQMHEAGLVWGGARGEHIMVDGEGDAWLIGMGGGVGEGDGGTREGDLEGVAEILRMLDEELYEPFDEEEWDVEIVG</sequence>
<dbReference type="InterPro" id="IPR011009">
    <property type="entry name" value="Kinase-like_dom_sf"/>
</dbReference>
<organism evidence="1 2">
    <name type="scientific">Staphylotrichum tortipilum</name>
    <dbReference type="NCBI Taxonomy" id="2831512"/>
    <lineage>
        <taxon>Eukaryota</taxon>
        <taxon>Fungi</taxon>
        <taxon>Dikarya</taxon>
        <taxon>Ascomycota</taxon>
        <taxon>Pezizomycotina</taxon>
        <taxon>Sordariomycetes</taxon>
        <taxon>Sordariomycetidae</taxon>
        <taxon>Sordariales</taxon>
        <taxon>Chaetomiaceae</taxon>
        <taxon>Staphylotrichum</taxon>
    </lineage>
</organism>